<organism evidence="14">
    <name type="scientific">Cacopsylla melanoneura</name>
    <dbReference type="NCBI Taxonomy" id="428564"/>
    <lineage>
        <taxon>Eukaryota</taxon>
        <taxon>Metazoa</taxon>
        <taxon>Ecdysozoa</taxon>
        <taxon>Arthropoda</taxon>
        <taxon>Hexapoda</taxon>
        <taxon>Insecta</taxon>
        <taxon>Pterygota</taxon>
        <taxon>Neoptera</taxon>
        <taxon>Paraneoptera</taxon>
        <taxon>Hemiptera</taxon>
        <taxon>Sternorrhyncha</taxon>
        <taxon>Psylloidea</taxon>
        <taxon>Psyllidae</taxon>
        <taxon>Psyllinae</taxon>
        <taxon>Cacopsylla</taxon>
    </lineage>
</organism>
<keyword evidence="5" id="KW-0677">Repeat</keyword>
<dbReference type="SUPFAM" id="SSF82171">
    <property type="entry name" value="DPP6 N-terminal domain-like"/>
    <property type="match status" value="1"/>
</dbReference>
<dbReference type="GO" id="GO:0001732">
    <property type="term" value="P:formation of cytoplasmic translation initiation complex"/>
    <property type="evidence" value="ECO:0007669"/>
    <property type="project" value="UniProtKB-UniRule"/>
</dbReference>
<keyword evidence="2 9" id="KW-0963">Cytoplasm</keyword>
<evidence type="ECO:0000256" key="5">
    <source>
        <dbReference type="ARBA" id="ARBA00022737"/>
    </source>
</evidence>
<keyword evidence="4" id="KW-0853">WD repeat</keyword>
<dbReference type="AlphaFoldDB" id="A0A8D8URT4"/>
<keyword evidence="11" id="KW-0175">Coiled coil</keyword>
<dbReference type="PIRSF" id="PIRSF036424">
    <property type="entry name" value="eIF3b"/>
    <property type="match status" value="1"/>
</dbReference>
<evidence type="ECO:0000256" key="10">
    <source>
        <dbReference type="PIRNR" id="PIRNR036424"/>
    </source>
</evidence>
<evidence type="ECO:0000256" key="12">
    <source>
        <dbReference type="SAM" id="MobiDB-lite"/>
    </source>
</evidence>
<dbReference type="SUPFAM" id="SSF54928">
    <property type="entry name" value="RNA-binding domain, RBD"/>
    <property type="match status" value="1"/>
</dbReference>
<protein>
    <recommendedName>
        <fullName evidence="9 10">Eukaryotic translation initiation factor 3 subunit B</fullName>
        <shortName evidence="9 10">eIF3b</shortName>
    </recommendedName>
    <alternativeName>
        <fullName evidence="9">Eukaryotic translation initiation factor 3 subunit 9</fullName>
    </alternativeName>
</protein>
<dbReference type="EMBL" id="HBUF01675612">
    <property type="protein sequence ID" value="CAG6791287.1"/>
    <property type="molecule type" value="Transcribed_RNA"/>
</dbReference>
<comment type="similarity">
    <text evidence="9 10">Belongs to the eIF-3 subunit B family.</text>
</comment>
<feature type="compositionally biased region" description="Acidic residues" evidence="12">
    <location>
        <begin position="19"/>
        <end position="34"/>
    </location>
</feature>
<evidence type="ECO:0000313" key="14">
    <source>
        <dbReference type="EMBL" id="CAG6710234.1"/>
    </source>
</evidence>
<dbReference type="EMBL" id="HBUF01675613">
    <property type="protein sequence ID" value="CAG6791292.1"/>
    <property type="molecule type" value="Transcribed_RNA"/>
</dbReference>
<dbReference type="EMBL" id="HBUF01182713">
    <property type="protein sequence ID" value="CAG6655713.1"/>
    <property type="molecule type" value="Transcribed_RNA"/>
</dbReference>
<evidence type="ECO:0000256" key="4">
    <source>
        <dbReference type="ARBA" id="ARBA00022574"/>
    </source>
</evidence>
<evidence type="ECO:0000256" key="9">
    <source>
        <dbReference type="HAMAP-Rule" id="MF_03001"/>
    </source>
</evidence>
<dbReference type="InterPro" id="IPR035979">
    <property type="entry name" value="RBD_domain_sf"/>
</dbReference>
<dbReference type="PANTHER" id="PTHR14068">
    <property type="entry name" value="EUKARYOTIC TRANSLATION INITIATION FACTOR 3 EIF3 -RELATED"/>
    <property type="match status" value="1"/>
</dbReference>
<comment type="function">
    <text evidence="10">Component of the eukaryotic translation initiation factor 3 (eIF-3) complex, which is involved in protein synthesis and, together with other initiation factors, stimulates binding of mRNA and methionyl-tRNAi to the 40S ribosome.</text>
</comment>
<evidence type="ECO:0000256" key="8">
    <source>
        <dbReference type="ARBA" id="ARBA00047068"/>
    </source>
</evidence>
<reference evidence="14" key="1">
    <citation type="submission" date="2021-05" db="EMBL/GenBank/DDBJ databases">
        <authorList>
            <person name="Alioto T."/>
            <person name="Alioto T."/>
            <person name="Gomez Garrido J."/>
        </authorList>
    </citation>
    <scope>NUCLEOTIDE SEQUENCE</scope>
</reference>
<feature type="domain" description="RRM" evidence="13">
    <location>
        <begin position="59"/>
        <end position="153"/>
    </location>
</feature>
<comment type="subunit">
    <text evidence="8">Component of the eukaryotic translation initiation factor 3 (eIF-3) complex. The eIF-3 complex interacts with pix. Interacts with mxt.</text>
</comment>
<keyword evidence="6 9" id="KW-0694">RNA-binding</keyword>
<dbReference type="HAMAP" id="MF_03001">
    <property type="entry name" value="eIF3b"/>
    <property type="match status" value="1"/>
</dbReference>
<dbReference type="EMBL" id="HBUF01346782">
    <property type="protein sequence ID" value="CAG6710236.1"/>
    <property type="molecule type" value="Transcribed_RNA"/>
</dbReference>
<dbReference type="Gene3D" id="2.130.10.10">
    <property type="entry name" value="YVTN repeat-like/Quinoprotein amine dehydrogenase"/>
    <property type="match status" value="2"/>
</dbReference>
<sequence>MGKKSKNSDKEDRKYNFDGSDEEDQNFSDEDGFVDDITDEELLGDLLAEKPKESDGVESVVIVDQLPVVEEARLTKLKQVITKLFQGYGKIVSTYYPQVEQEVEDDKGKRTVKMTKGYVFIEYDNPKSALAALEKNAHKLDKQHTLLVNLFTDFEKFANIPDEWEPPKKVDYKERPHLHNWLLEPDAYDQYSVLNQHNLCQVWLNSLPQPTLLQEKERWSDMFMVWSPLGTYLATFHIQGVQLWGGKNLERIEKFMQPGVHFIDFSPNEEYLVCFSPRVDSPNQQHLVMYDIRTGVKERSFSVEQHSMWPVFRWSKDDKFFAKSEPDKLSVYETPSFALLNKKSITITGIKDFDWSPTDNILAYWVEEDKNTPARVVLLEVPSRKELRTNNLFNVADCKIHWQKSGDYLCVKVDRYSKVKKEKGEVKYSSMYYNFEIFHMREKNIPVDSVEIKEPTHAFAWEPVGDKFAVIHGEPSNVSVSFYAVKTGQAPTLLRRLERKSANHLFWSPMGTHIVLAELRDTGTLEFVDTTDFTVMNAAEHHQATDVEWDPTGRYVMSGVSLWKTKADTGYWLWSFQGKIIKRNNSTIFCQLRWRPRPPSLLSKDQVDKIKKSLKKYTPAFETKDRQRMNKASKELIEKRRKLLTQFEELCEKLRETYLAEKDERKQLRNFIDTDELDTGMEEELVEFVIKEEVTICE</sequence>
<dbReference type="EMBL" id="HBUF01346781">
    <property type="protein sequence ID" value="CAG6710234.1"/>
    <property type="molecule type" value="Transcribed_RNA"/>
</dbReference>
<dbReference type="GO" id="GO:0003723">
    <property type="term" value="F:RNA binding"/>
    <property type="evidence" value="ECO:0007669"/>
    <property type="project" value="UniProtKB-UniRule"/>
</dbReference>
<dbReference type="GO" id="GO:0031369">
    <property type="term" value="F:translation initiation factor binding"/>
    <property type="evidence" value="ECO:0007669"/>
    <property type="project" value="InterPro"/>
</dbReference>
<keyword evidence="7 9" id="KW-0648">Protein biosynthesis</keyword>
<accession>A0A8D8URT4</accession>
<dbReference type="PANTHER" id="PTHR14068:SF0">
    <property type="entry name" value="EUKARYOTIC TRANSLATION INITIATION FACTOR 3 SUBUNIT B"/>
    <property type="match status" value="1"/>
</dbReference>
<proteinExistence type="inferred from homology"/>
<evidence type="ECO:0000256" key="7">
    <source>
        <dbReference type="ARBA" id="ARBA00022917"/>
    </source>
</evidence>
<evidence type="ECO:0000256" key="1">
    <source>
        <dbReference type="ARBA" id="ARBA00004496"/>
    </source>
</evidence>
<dbReference type="InterPro" id="IPR034363">
    <property type="entry name" value="eIF3B_RRM"/>
</dbReference>
<dbReference type="InterPro" id="IPR015943">
    <property type="entry name" value="WD40/YVTN_repeat-like_dom_sf"/>
</dbReference>
<dbReference type="InterPro" id="IPR011400">
    <property type="entry name" value="EIF3B"/>
</dbReference>
<keyword evidence="3 9" id="KW-0396">Initiation factor</keyword>
<evidence type="ECO:0000259" key="13">
    <source>
        <dbReference type="PROSITE" id="PS50102"/>
    </source>
</evidence>
<evidence type="ECO:0000256" key="6">
    <source>
        <dbReference type="ARBA" id="ARBA00022884"/>
    </source>
</evidence>
<name>A0A8D8URT4_9HEMI</name>
<feature type="coiled-coil region" evidence="11">
    <location>
        <begin position="637"/>
        <end position="664"/>
    </location>
</feature>
<dbReference type="InterPro" id="IPR013979">
    <property type="entry name" value="TIF_beta_prop-like"/>
</dbReference>
<dbReference type="GO" id="GO:0003743">
    <property type="term" value="F:translation initiation factor activity"/>
    <property type="evidence" value="ECO:0007669"/>
    <property type="project" value="UniProtKB-UniRule"/>
</dbReference>
<feature type="compositionally biased region" description="Basic and acidic residues" evidence="12">
    <location>
        <begin position="1"/>
        <end position="16"/>
    </location>
</feature>
<evidence type="ECO:0000256" key="3">
    <source>
        <dbReference type="ARBA" id="ARBA00022540"/>
    </source>
</evidence>
<dbReference type="Pfam" id="PF08662">
    <property type="entry name" value="eIF2A"/>
    <property type="match status" value="1"/>
</dbReference>
<dbReference type="EMBL" id="HBUF01182711">
    <property type="protein sequence ID" value="CAG6655710.1"/>
    <property type="molecule type" value="Transcribed_RNA"/>
</dbReference>
<dbReference type="CDD" id="cd12278">
    <property type="entry name" value="RRM_eIF3B"/>
    <property type="match status" value="1"/>
</dbReference>
<dbReference type="GO" id="GO:0005852">
    <property type="term" value="C:eukaryotic translation initiation factor 3 complex"/>
    <property type="evidence" value="ECO:0007669"/>
    <property type="project" value="UniProtKB-UniRule"/>
</dbReference>
<dbReference type="EMBL" id="HBUF01346780">
    <property type="protein sequence ID" value="CAG6710233.1"/>
    <property type="molecule type" value="Transcribed_RNA"/>
</dbReference>
<dbReference type="InterPro" id="IPR012677">
    <property type="entry name" value="Nucleotide-bd_a/b_plait_sf"/>
</dbReference>
<comment type="function">
    <text evidence="9">RNA-binding component of the eukaryotic translation initiation factor 3 (eIF-3) complex, which is involved in protein synthesis of a specialized repertoire of mRNAs and, together with other initiation factors, stimulates binding of mRNA and methionyl-tRNAi to the 40S ribosome. The eIF-3 complex specifically targets and initiates translation of a subset of mRNAs involved in cell proliferation.</text>
</comment>
<dbReference type="InterPro" id="IPR000504">
    <property type="entry name" value="RRM_dom"/>
</dbReference>
<dbReference type="EMBL" id="HBUF01346783">
    <property type="protein sequence ID" value="CAG6710237.1"/>
    <property type="molecule type" value="Transcribed_RNA"/>
</dbReference>
<evidence type="ECO:0000256" key="11">
    <source>
        <dbReference type="SAM" id="Coils"/>
    </source>
</evidence>
<comment type="subcellular location">
    <subcellularLocation>
        <location evidence="1 9 10">Cytoplasm</location>
    </subcellularLocation>
</comment>
<dbReference type="PROSITE" id="PS50102">
    <property type="entry name" value="RRM"/>
    <property type="match status" value="1"/>
</dbReference>
<evidence type="ECO:0000256" key="2">
    <source>
        <dbReference type="ARBA" id="ARBA00022490"/>
    </source>
</evidence>
<dbReference type="EMBL" id="HBUF01182715">
    <property type="protein sequence ID" value="CAG6655715.1"/>
    <property type="molecule type" value="Transcribed_RNA"/>
</dbReference>
<dbReference type="EMBL" id="HBUF01182714">
    <property type="protein sequence ID" value="CAG6655714.1"/>
    <property type="molecule type" value="Transcribed_RNA"/>
</dbReference>
<dbReference type="GO" id="GO:0033290">
    <property type="term" value="C:eukaryotic 48S preinitiation complex"/>
    <property type="evidence" value="ECO:0007669"/>
    <property type="project" value="UniProtKB-UniRule"/>
</dbReference>
<feature type="region of interest" description="Disordered" evidence="12">
    <location>
        <begin position="1"/>
        <end position="34"/>
    </location>
</feature>
<dbReference type="Gene3D" id="3.30.70.330">
    <property type="match status" value="1"/>
</dbReference>
<dbReference type="GO" id="GO:0016282">
    <property type="term" value="C:eukaryotic 43S preinitiation complex"/>
    <property type="evidence" value="ECO:0007669"/>
    <property type="project" value="UniProtKB-UniRule"/>
</dbReference>